<dbReference type="Pfam" id="PF13751">
    <property type="entry name" value="DDE_Tnp_1_6"/>
    <property type="match status" value="1"/>
</dbReference>
<dbReference type="InterPro" id="IPR008490">
    <property type="entry name" value="Transposase_InsH_N"/>
</dbReference>
<dbReference type="InterPro" id="IPR025668">
    <property type="entry name" value="Tnp_DDE_dom"/>
</dbReference>
<dbReference type="PANTHER" id="PTHR35604">
    <property type="entry name" value="TRANSPOSASE INSH FOR INSERTION SEQUENCE ELEMENT IS5A-RELATED"/>
    <property type="match status" value="1"/>
</dbReference>
<dbReference type="EMBL" id="SNVJ01000057">
    <property type="protein sequence ID" value="MXP66163.1"/>
    <property type="molecule type" value="Genomic_DNA"/>
</dbReference>
<dbReference type="NCBIfam" id="NF033551">
    <property type="entry name" value="transpos_IS1182"/>
    <property type="match status" value="1"/>
</dbReference>
<dbReference type="AlphaFoldDB" id="A0A845BF24"/>
<comment type="caution">
    <text evidence="3">The sequence shown here is derived from an EMBL/GenBank/DDBJ whole genome shotgun (WGS) entry which is preliminary data.</text>
</comment>
<gene>
    <name evidence="3" type="ORF">E0493_22815</name>
</gene>
<dbReference type="OrthoDB" id="9774608at2"/>
<evidence type="ECO:0000259" key="1">
    <source>
        <dbReference type="Pfam" id="PF05598"/>
    </source>
</evidence>
<proteinExistence type="predicted"/>
<sequence length="550" mass="61081">MSLKPLRIDEVPVETARIAALAFPHGTIATRLRDEFAELYRDEDFAALYPKRGQPGLAPWRLALVTVLQYLEHLSDREAAEAVRARIDWKYALGLELTDPGFHFSVLSEFRARLVAGDATHLLLDTMLERFKACGLVKSRGKQRTDSTHVLGAARDLHLLELVTETLRATLDALAAEVPDWLRGVAQPAWYERYAHRAENFRLPRSDAGRAAFALTVGADGYALLDALDANGAPAAARATPAVAPLRTVWSTHYARREDGTPRWREAKEWPPVGERVQSPYDPEMHYSTKRGMEWSGYKVHVTEACDDDTARLITHVRTGPAMLPDMASTAAIHAALAAKGLLPSEHYVDSGYVDADLLVTSRRDHGVSLEGPVRAMPRRRTEAERAYEQEHFSIDWERERVTCPQGKASVTWRAGRDEAGAPRISAVFSRSDCGACVTRALCTTAQEARRSVYFHPRPEYEALSAARARMDDPDWQKRYGIRAGIEGTLSQGVRAFGMRRSRYVGEIKTGLQQVCTAAAMNLARVVNWLGGTPRAKTRVTRFAALAEAA</sequence>
<evidence type="ECO:0000313" key="4">
    <source>
        <dbReference type="Proteomes" id="UP000460715"/>
    </source>
</evidence>
<organism evidence="3 4">
    <name type="scientific">Teichococcus coralli</name>
    <dbReference type="NCBI Taxonomy" id="2545983"/>
    <lineage>
        <taxon>Bacteria</taxon>
        <taxon>Pseudomonadati</taxon>
        <taxon>Pseudomonadota</taxon>
        <taxon>Alphaproteobacteria</taxon>
        <taxon>Acetobacterales</taxon>
        <taxon>Roseomonadaceae</taxon>
        <taxon>Roseomonas</taxon>
    </lineage>
</organism>
<dbReference type="Pfam" id="PF05598">
    <property type="entry name" value="DUF772"/>
    <property type="match status" value="1"/>
</dbReference>
<feature type="domain" description="Transposase DDE" evidence="2">
    <location>
        <begin position="403"/>
        <end position="526"/>
    </location>
</feature>
<evidence type="ECO:0000313" key="3">
    <source>
        <dbReference type="EMBL" id="MXP66163.1"/>
    </source>
</evidence>
<accession>A0A845BF24</accession>
<evidence type="ECO:0000259" key="2">
    <source>
        <dbReference type="Pfam" id="PF13751"/>
    </source>
</evidence>
<dbReference type="Proteomes" id="UP000460715">
    <property type="component" value="Unassembled WGS sequence"/>
</dbReference>
<name>A0A845BF24_9PROT</name>
<feature type="domain" description="Transposase InsH N-terminal" evidence="1">
    <location>
        <begin position="37"/>
        <end position="113"/>
    </location>
</feature>
<dbReference type="PANTHER" id="PTHR35604:SF2">
    <property type="entry name" value="TRANSPOSASE INSH FOR INSERTION SEQUENCE ELEMENT IS5A-RELATED"/>
    <property type="match status" value="1"/>
</dbReference>
<dbReference type="RefSeq" id="WP_160939574.1">
    <property type="nucleotide sequence ID" value="NZ_SNVJ01000057.1"/>
</dbReference>
<protein>
    <submittedName>
        <fullName evidence="3">IS1182 family transposase</fullName>
    </submittedName>
</protein>
<dbReference type="InterPro" id="IPR047629">
    <property type="entry name" value="IS1182_transpos"/>
</dbReference>
<reference evidence="3 4" key="1">
    <citation type="submission" date="2019-03" db="EMBL/GenBank/DDBJ databases">
        <title>Roseomonas sp. a novel Roseomonas species isolated from Sea whip Gorgonian.</title>
        <authorList>
            <person name="Li F."/>
            <person name="Pan X."/>
            <person name="Huang S."/>
            <person name="Li Z."/>
            <person name="Meng B."/>
        </authorList>
    </citation>
    <scope>NUCLEOTIDE SEQUENCE [LARGE SCALE GENOMIC DNA]</scope>
    <source>
        <strain evidence="3 4">M0104</strain>
    </source>
</reference>
<keyword evidence="4" id="KW-1185">Reference proteome</keyword>